<dbReference type="InterPro" id="IPR008983">
    <property type="entry name" value="Tumour_necrosis_fac-like_dom"/>
</dbReference>
<dbReference type="Gene3D" id="2.60.120.40">
    <property type="match status" value="1"/>
</dbReference>
<dbReference type="EMBL" id="BK032561">
    <property type="protein sequence ID" value="DAF47940.1"/>
    <property type="molecule type" value="Genomic_DNA"/>
</dbReference>
<reference evidence="1" key="1">
    <citation type="journal article" date="2021" name="Proc. Natl. Acad. Sci. U.S.A.">
        <title>A Catalog of Tens of Thousands of Viruses from Human Metagenomes Reveals Hidden Associations with Chronic Diseases.</title>
        <authorList>
            <person name="Tisza M.J."/>
            <person name="Buck C.B."/>
        </authorList>
    </citation>
    <scope>NUCLEOTIDE SEQUENCE</scope>
    <source>
        <strain evidence="1">Ct0D87</strain>
    </source>
</reference>
<sequence>MINSIATAVQTVANGQNVLFPTDRVRTKSCQCACKGWLAHDVGSGLFTLTKQGIYEVEYTADITSATVGVASLELEQNGEAVGGTESLYNVATASAYGNVSGVTLIQVPCGASYTITLGNNSGLDLSVQNANIIIKKLA</sequence>
<accession>A0A8S5SA61</accession>
<name>A0A8S5SA61_9CAUD</name>
<protein>
    <submittedName>
        <fullName evidence="1">BclA protein</fullName>
    </submittedName>
</protein>
<organism evidence="1">
    <name type="scientific">Siphoviridae sp. ct0D87</name>
    <dbReference type="NCBI Taxonomy" id="2827760"/>
    <lineage>
        <taxon>Viruses</taxon>
        <taxon>Duplodnaviria</taxon>
        <taxon>Heunggongvirae</taxon>
        <taxon>Uroviricota</taxon>
        <taxon>Caudoviricetes</taxon>
    </lineage>
</organism>
<proteinExistence type="predicted"/>
<evidence type="ECO:0000313" key="1">
    <source>
        <dbReference type="EMBL" id="DAF47940.1"/>
    </source>
</evidence>